<dbReference type="PANTHER" id="PTHR43086">
    <property type="entry name" value="VERY-LONG-CHAIN 3-OXOOACYL-COA REDUCTASE"/>
    <property type="match status" value="1"/>
</dbReference>
<dbReference type="GO" id="GO:0030497">
    <property type="term" value="P:fatty acid elongation"/>
    <property type="evidence" value="ECO:0007669"/>
    <property type="project" value="TreeGrafter"/>
</dbReference>
<organism evidence="3 4">
    <name type="scientific">Acaulospora morrowiae</name>
    <dbReference type="NCBI Taxonomy" id="94023"/>
    <lineage>
        <taxon>Eukaryota</taxon>
        <taxon>Fungi</taxon>
        <taxon>Fungi incertae sedis</taxon>
        <taxon>Mucoromycota</taxon>
        <taxon>Glomeromycotina</taxon>
        <taxon>Glomeromycetes</taxon>
        <taxon>Diversisporales</taxon>
        <taxon>Acaulosporaceae</taxon>
        <taxon>Acaulospora</taxon>
    </lineage>
</organism>
<dbReference type="EMBL" id="CAJVPV010061310">
    <property type="protein sequence ID" value="CAG8790832.1"/>
    <property type="molecule type" value="Genomic_DNA"/>
</dbReference>
<sequence length="121" mass="13598">AFMNTWSQALGAELKSKGILVENVNTYFVVSAMSKVRKPSFLIPLPRPYVKSVLNKIGLPCGASWVPYNSCPYPSHALANWIVANTFSWSFWVNQGLAQQENIRKRALRKREREAAAAKSQ</sequence>
<keyword evidence="1" id="KW-0521">NADP</keyword>
<evidence type="ECO:0000256" key="1">
    <source>
        <dbReference type="ARBA" id="ARBA00022857"/>
    </source>
</evidence>
<dbReference type="PANTHER" id="PTHR43086:SF2">
    <property type="entry name" value="HYDROXYSTEROID DEHYDROGENASE-LIKE PROTEIN 1"/>
    <property type="match status" value="1"/>
</dbReference>
<feature type="non-terminal residue" evidence="3">
    <location>
        <position position="1"/>
    </location>
</feature>
<evidence type="ECO:0000313" key="3">
    <source>
        <dbReference type="EMBL" id="CAG8790832.1"/>
    </source>
</evidence>
<evidence type="ECO:0000256" key="2">
    <source>
        <dbReference type="ARBA" id="ARBA00023002"/>
    </source>
</evidence>
<keyword evidence="4" id="KW-1185">Reference proteome</keyword>
<dbReference type="GO" id="GO:0016491">
    <property type="term" value="F:oxidoreductase activity"/>
    <property type="evidence" value="ECO:0007669"/>
    <property type="project" value="UniProtKB-KW"/>
</dbReference>
<comment type="caution">
    <text evidence="3">The sequence shown here is derived from an EMBL/GenBank/DDBJ whole genome shotgun (WGS) entry which is preliminary data.</text>
</comment>
<dbReference type="AlphaFoldDB" id="A0A9N9JT64"/>
<dbReference type="GO" id="GO:0005783">
    <property type="term" value="C:endoplasmic reticulum"/>
    <property type="evidence" value="ECO:0007669"/>
    <property type="project" value="TreeGrafter"/>
</dbReference>
<dbReference type="OrthoDB" id="2420302at2759"/>
<reference evidence="3" key="1">
    <citation type="submission" date="2021-06" db="EMBL/GenBank/DDBJ databases">
        <authorList>
            <person name="Kallberg Y."/>
            <person name="Tangrot J."/>
            <person name="Rosling A."/>
        </authorList>
    </citation>
    <scope>NUCLEOTIDE SEQUENCE</scope>
    <source>
        <strain evidence="3">CL551</strain>
    </source>
</reference>
<accession>A0A9N9JT64</accession>
<proteinExistence type="predicted"/>
<protein>
    <submittedName>
        <fullName evidence="3">5493_t:CDS:1</fullName>
    </submittedName>
</protein>
<keyword evidence="2" id="KW-0560">Oxidoreductase</keyword>
<evidence type="ECO:0000313" key="4">
    <source>
        <dbReference type="Proteomes" id="UP000789342"/>
    </source>
</evidence>
<gene>
    <name evidence="3" type="ORF">AMORRO_LOCUS18128</name>
</gene>
<name>A0A9N9JT64_9GLOM</name>
<dbReference type="Proteomes" id="UP000789342">
    <property type="component" value="Unassembled WGS sequence"/>
</dbReference>